<evidence type="ECO:0000256" key="1">
    <source>
        <dbReference type="ARBA" id="ARBA00006484"/>
    </source>
</evidence>
<dbReference type="GO" id="GO:0016020">
    <property type="term" value="C:membrane"/>
    <property type="evidence" value="ECO:0007669"/>
    <property type="project" value="TreeGrafter"/>
</dbReference>
<feature type="non-terminal residue" evidence="4">
    <location>
        <position position="120"/>
    </location>
</feature>
<dbReference type="GO" id="GO:0016491">
    <property type="term" value="F:oxidoreductase activity"/>
    <property type="evidence" value="ECO:0007669"/>
    <property type="project" value="UniProtKB-KW"/>
</dbReference>
<dbReference type="EMBL" id="BKCJ011376457">
    <property type="protein sequence ID" value="GFD27374.1"/>
    <property type="molecule type" value="Genomic_DNA"/>
</dbReference>
<protein>
    <recommendedName>
        <fullName evidence="5">SDR family NAD(P)-dependent oxidoreductase</fullName>
    </recommendedName>
</protein>
<feature type="compositionally biased region" description="Basic residues" evidence="3">
    <location>
        <begin position="12"/>
        <end position="25"/>
    </location>
</feature>
<dbReference type="InterPro" id="IPR002347">
    <property type="entry name" value="SDR_fam"/>
</dbReference>
<dbReference type="InterPro" id="IPR036291">
    <property type="entry name" value="NAD(P)-bd_dom_sf"/>
</dbReference>
<dbReference type="SUPFAM" id="SSF51735">
    <property type="entry name" value="NAD(P)-binding Rossmann-fold domains"/>
    <property type="match status" value="1"/>
</dbReference>
<evidence type="ECO:0000256" key="3">
    <source>
        <dbReference type="SAM" id="MobiDB-lite"/>
    </source>
</evidence>
<dbReference type="Gene3D" id="3.40.50.720">
    <property type="entry name" value="NAD(P)-binding Rossmann-like Domain"/>
    <property type="match status" value="1"/>
</dbReference>
<accession>A0A699V5G9</accession>
<feature type="compositionally biased region" description="Basic and acidic residues" evidence="3">
    <location>
        <begin position="29"/>
        <end position="43"/>
    </location>
</feature>
<name>A0A699V5G9_TANCI</name>
<dbReference type="PANTHER" id="PTHR44196:SF1">
    <property type="entry name" value="DEHYDROGENASE_REDUCTASE SDR FAMILY MEMBER 7B"/>
    <property type="match status" value="1"/>
</dbReference>
<dbReference type="Pfam" id="PF00106">
    <property type="entry name" value="adh_short"/>
    <property type="match status" value="1"/>
</dbReference>
<reference evidence="4" key="1">
    <citation type="journal article" date="2019" name="Sci. Rep.">
        <title>Draft genome of Tanacetum cinerariifolium, the natural source of mosquito coil.</title>
        <authorList>
            <person name="Yamashiro T."/>
            <person name="Shiraishi A."/>
            <person name="Satake H."/>
            <person name="Nakayama K."/>
        </authorList>
    </citation>
    <scope>NUCLEOTIDE SEQUENCE</scope>
</reference>
<sequence length="120" mass="12435">HPPGYPPPLGRHAGRPAFRHHRPPPHHGAGHDAGARVPQERRHPAASKGLGRAVAEELAAEGASLVLCARGEEALQQTRAALEAAYGVPVLAVAADLSTIAGVAQVTGAAFERFGRVDIL</sequence>
<dbReference type="PANTHER" id="PTHR44196">
    <property type="entry name" value="DEHYDROGENASE/REDUCTASE SDR FAMILY MEMBER 7B"/>
    <property type="match status" value="1"/>
</dbReference>
<comment type="caution">
    <text evidence="4">The sequence shown here is derived from an EMBL/GenBank/DDBJ whole genome shotgun (WGS) entry which is preliminary data.</text>
</comment>
<evidence type="ECO:0008006" key="5">
    <source>
        <dbReference type="Google" id="ProtNLM"/>
    </source>
</evidence>
<evidence type="ECO:0000256" key="2">
    <source>
        <dbReference type="ARBA" id="ARBA00023002"/>
    </source>
</evidence>
<dbReference type="AlphaFoldDB" id="A0A699V5G9"/>
<evidence type="ECO:0000313" key="4">
    <source>
        <dbReference type="EMBL" id="GFD27374.1"/>
    </source>
</evidence>
<comment type="similarity">
    <text evidence="1">Belongs to the short-chain dehydrogenases/reductases (SDR) family.</text>
</comment>
<keyword evidence="2" id="KW-0560">Oxidoreductase</keyword>
<proteinExistence type="inferred from homology"/>
<gene>
    <name evidence="4" type="ORF">Tci_899343</name>
</gene>
<organism evidence="4">
    <name type="scientific">Tanacetum cinerariifolium</name>
    <name type="common">Dalmatian daisy</name>
    <name type="synonym">Chrysanthemum cinerariifolium</name>
    <dbReference type="NCBI Taxonomy" id="118510"/>
    <lineage>
        <taxon>Eukaryota</taxon>
        <taxon>Viridiplantae</taxon>
        <taxon>Streptophyta</taxon>
        <taxon>Embryophyta</taxon>
        <taxon>Tracheophyta</taxon>
        <taxon>Spermatophyta</taxon>
        <taxon>Magnoliopsida</taxon>
        <taxon>eudicotyledons</taxon>
        <taxon>Gunneridae</taxon>
        <taxon>Pentapetalae</taxon>
        <taxon>asterids</taxon>
        <taxon>campanulids</taxon>
        <taxon>Asterales</taxon>
        <taxon>Asteraceae</taxon>
        <taxon>Asteroideae</taxon>
        <taxon>Anthemideae</taxon>
        <taxon>Anthemidinae</taxon>
        <taxon>Tanacetum</taxon>
    </lineage>
</organism>
<feature type="non-terminal residue" evidence="4">
    <location>
        <position position="1"/>
    </location>
</feature>
<feature type="region of interest" description="Disordered" evidence="3">
    <location>
        <begin position="1"/>
        <end position="50"/>
    </location>
</feature>